<dbReference type="AlphaFoldDB" id="A0A1N7FYY6"/>
<feature type="compositionally biased region" description="Polar residues" evidence="1">
    <location>
        <begin position="8"/>
        <end position="22"/>
    </location>
</feature>
<evidence type="ECO:0000313" key="2">
    <source>
        <dbReference type="EMBL" id="SIS05507.1"/>
    </source>
</evidence>
<reference evidence="2 3" key="1">
    <citation type="submission" date="2017-01" db="EMBL/GenBank/DDBJ databases">
        <authorList>
            <person name="Mah S.A."/>
            <person name="Swanson W.J."/>
            <person name="Moy G.W."/>
            <person name="Vacquier V.D."/>
        </authorList>
    </citation>
    <scope>NUCLEOTIDE SEQUENCE [LARGE SCALE GENOMIC DNA]</scope>
    <source>
        <strain evidence="2 3">CGMCC 1.8909</strain>
    </source>
</reference>
<dbReference type="Proteomes" id="UP000185687">
    <property type="component" value="Unassembled WGS sequence"/>
</dbReference>
<keyword evidence="3" id="KW-1185">Reference proteome</keyword>
<dbReference type="EMBL" id="FTNP01000008">
    <property type="protein sequence ID" value="SIS05507.1"/>
    <property type="molecule type" value="Genomic_DNA"/>
</dbReference>
<organism evidence="2 3">
    <name type="scientific">Natronorubrum daqingense</name>
    <dbReference type="NCBI Taxonomy" id="588898"/>
    <lineage>
        <taxon>Archaea</taxon>
        <taxon>Methanobacteriati</taxon>
        <taxon>Methanobacteriota</taxon>
        <taxon>Stenosarchaea group</taxon>
        <taxon>Halobacteria</taxon>
        <taxon>Halobacteriales</taxon>
        <taxon>Natrialbaceae</taxon>
        <taxon>Natronorubrum</taxon>
    </lineage>
</organism>
<evidence type="ECO:0000256" key="1">
    <source>
        <dbReference type="SAM" id="MobiDB-lite"/>
    </source>
</evidence>
<accession>A0A1N7FYY6</accession>
<name>A0A1N7FYY6_9EURY</name>
<evidence type="ECO:0000313" key="3">
    <source>
        <dbReference type="Proteomes" id="UP000185687"/>
    </source>
</evidence>
<feature type="region of interest" description="Disordered" evidence="1">
    <location>
        <begin position="1"/>
        <end position="41"/>
    </location>
</feature>
<proteinExistence type="predicted"/>
<gene>
    <name evidence="2" type="ORF">SAMN05421809_3589</name>
</gene>
<protein>
    <submittedName>
        <fullName evidence="2">Uncharacterized protein</fullName>
    </submittedName>
</protein>
<sequence>MILKELFVQSQETPMGNETNKAATLPQRRRSNPPGDGAAFR</sequence>